<comment type="caution">
    <text evidence="15">The sequence shown here is derived from an EMBL/GenBank/DDBJ whole genome shotgun (WGS) entry which is preliminary data.</text>
</comment>
<dbReference type="NCBIfam" id="NF033483">
    <property type="entry name" value="PknB_PASTA_kin"/>
    <property type="match status" value="1"/>
</dbReference>
<evidence type="ECO:0000256" key="7">
    <source>
        <dbReference type="ARBA" id="ARBA00022840"/>
    </source>
</evidence>
<keyword evidence="6 15" id="KW-0418">Kinase</keyword>
<feature type="domain" description="Protein kinase" evidence="13">
    <location>
        <begin position="12"/>
        <end position="283"/>
    </location>
</feature>
<gene>
    <name evidence="15" type="ORF">N869_16545</name>
</gene>
<dbReference type="EMBL" id="AXCZ01000073">
    <property type="protein sequence ID" value="KGM13018.1"/>
    <property type="molecule type" value="Genomic_DNA"/>
</dbReference>
<dbReference type="SMART" id="SM00740">
    <property type="entry name" value="PASTA"/>
    <property type="match status" value="4"/>
</dbReference>
<keyword evidence="5 10" id="KW-0547">Nucleotide-binding</keyword>
<dbReference type="InterPro" id="IPR000719">
    <property type="entry name" value="Prot_kinase_dom"/>
</dbReference>
<keyword evidence="12" id="KW-0472">Membrane</keyword>
<evidence type="ECO:0000256" key="1">
    <source>
        <dbReference type="ARBA" id="ARBA00012513"/>
    </source>
</evidence>
<evidence type="ECO:0000256" key="8">
    <source>
        <dbReference type="ARBA" id="ARBA00047899"/>
    </source>
</evidence>
<keyword evidence="3" id="KW-0808">Transferase</keyword>
<organism evidence="15 16">
    <name type="scientific">Cellulomonas bogoriensis 69B4 = DSM 16987</name>
    <dbReference type="NCBI Taxonomy" id="1386082"/>
    <lineage>
        <taxon>Bacteria</taxon>
        <taxon>Bacillati</taxon>
        <taxon>Actinomycetota</taxon>
        <taxon>Actinomycetes</taxon>
        <taxon>Micrococcales</taxon>
        <taxon>Cellulomonadaceae</taxon>
        <taxon>Cellulomonas</taxon>
    </lineage>
</organism>
<feature type="domain" description="PASTA" evidence="14">
    <location>
        <begin position="447"/>
        <end position="514"/>
    </location>
</feature>
<dbReference type="InterPro" id="IPR017441">
    <property type="entry name" value="Protein_kinase_ATP_BS"/>
</dbReference>
<comment type="catalytic activity">
    <reaction evidence="8">
        <text>L-threonyl-[protein] + ATP = O-phospho-L-threonyl-[protein] + ADP + H(+)</text>
        <dbReference type="Rhea" id="RHEA:46608"/>
        <dbReference type="Rhea" id="RHEA-COMP:11060"/>
        <dbReference type="Rhea" id="RHEA-COMP:11605"/>
        <dbReference type="ChEBI" id="CHEBI:15378"/>
        <dbReference type="ChEBI" id="CHEBI:30013"/>
        <dbReference type="ChEBI" id="CHEBI:30616"/>
        <dbReference type="ChEBI" id="CHEBI:61977"/>
        <dbReference type="ChEBI" id="CHEBI:456216"/>
        <dbReference type="EC" id="2.7.11.1"/>
    </reaction>
</comment>
<dbReference type="PANTHER" id="PTHR43289:SF6">
    <property type="entry name" value="SERINE_THREONINE-PROTEIN KINASE NEKL-3"/>
    <property type="match status" value="1"/>
</dbReference>
<dbReference type="Pfam" id="PF03793">
    <property type="entry name" value="PASTA"/>
    <property type="match status" value="4"/>
</dbReference>
<dbReference type="FunFam" id="3.30.200.20:FF:000035">
    <property type="entry name" value="Serine/threonine protein kinase Stk1"/>
    <property type="match status" value="1"/>
</dbReference>
<keyword evidence="12" id="KW-0812">Transmembrane</keyword>
<feature type="domain" description="PASTA" evidence="14">
    <location>
        <begin position="380"/>
        <end position="446"/>
    </location>
</feature>
<dbReference type="PROSITE" id="PS50011">
    <property type="entry name" value="PROTEIN_KINASE_DOM"/>
    <property type="match status" value="1"/>
</dbReference>
<dbReference type="Gene3D" id="1.10.510.10">
    <property type="entry name" value="Transferase(Phosphotransferase) domain 1"/>
    <property type="match status" value="1"/>
</dbReference>
<dbReference type="GO" id="GO:0004674">
    <property type="term" value="F:protein serine/threonine kinase activity"/>
    <property type="evidence" value="ECO:0007669"/>
    <property type="project" value="UniProtKB-KW"/>
</dbReference>
<evidence type="ECO:0000313" key="16">
    <source>
        <dbReference type="Proteomes" id="UP000054314"/>
    </source>
</evidence>
<dbReference type="Proteomes" id="UP000054314">
    <property type="component" value="Unassembled WGS sequence"/>
</dbReference>
<dbReference type="InterPro" id="IPR005543">
    <property type="entry name" value="PASTA_dom"/>
</dbReference>
<dbReference type="InterPro" id="IPR008271">
    <property type="entry name" value="Ser/Thr_kinase_AS"/>
</dbReference>
<keyword evidence="7 10" id="KW-0067">ATP-binding</keyword>
<dbReference type="AlphaFoldDB" id="A0A0A0BX74"/>
<evidence type="ECO:0000259" key="14">
    <source>
        <dbReference type="PROSITE" id="PS51178"/>
    </source>
</evidence>
<keyword evidence="12" id="KW-1133">Transmembrane helix</keyword>
<dbReference type="FunFam" id="1.10.510.10:FF:000021">
    <property type="entry name" value="Serine/threonine protein kinase"/>
    <property type="match status" value="1"/>
</dbReference>
<dbReference type="InterPro" id="IPR011009">
    <property type="entry name" value="Kinase-like_dom_sf"/>
</dbReference>
<proteinExistence type="predicted"/>
<evidence type="ECO:0000256" key="9">
    <source>
        <dbReference type="ARBA" id="ARBA00048679"/>
    </source>
</evidence>
<dbReference type="SMART" id="SM00220">
    <property type="entry name" value="S_TKc"/>
    <property type="match status" value="1"/>
</dbReference>
<evidence type="ECO:0000256" key="5">
    <source>
        <dbReference type="ARBA" id="ARBA00022741"/>
    </source>
</evidence>
<dbReference type="SUPFAM" id="SSF56112">
    <property type="entry name" value="Protein kinase-like (PK-like)"/>
    <property type="match status" value="1"/>
</dbReference>
<reference evidence="15 16" key="1">
    <citation type="submission" date="2013-08" db="EMBL/GenBank/DDBJ databases">
        <title>Genome sequencing of Cellulomonas bogoriensis 69B4.</title>
        <authorList>
            <person name="Chen F."/>
            <person name="Li Y."/>
            <person name="Wang G."/>
        </authorList>
    </citation>
    <scope>NUCLEOTIDE SEQUENCE [LARGE SCALE GENOMIC DNA]</scope>
    <source>
        <strain evidence="15 16">69B4</strain>
    </source>
</reference>
<dbReference type="PROSITE" id="PS00107">
    <property type="entry name" value="PROTEIN_KINASE_ATP"/>
    <property type="match status" value="1"/>
</dbReference>
<dbReference type="GO" id="GO:0005524">
    <property type="term" value="F:ATP binding"/>
    <property type="evidence" value="ECO:0007669"/>
    <property type="project" value="UniProtKB-UniRule"/>
</dbReference>
<evidence type="ECO:0000256" key="3">
    <source>
        <dbReference type="ARBA" id="ARBA00022679"/>
    </source>
</evidence>
<evidence type="ECO:0000256" key="2">
    <source>
        <dbReference type="ARBA" id="ARBA00022527"/>
    </source>
</evidence>
<dbReference type="GO" id="GO:0045717">
    <property type="term" value="P:negative regulation of fatty acid biosynthetic process"/>
    <property type="evidence" value="ECO:0007669"/>
    <property type="project" value="UniProtKB-ARBA"/>
</dbReference>
<protein>
    <recommendedName>
        <fullName evidence="1">non-specific serine/threonine protein kinase</fullName>
        <ecNumber evidence="1">2.7.11.1</ecNumber>
    </recommendedName>
</protein>
<dbReference type="Gene3D" id="3.30.200.20">
    <property type="entry name" value="Phosphorylase Kinase, domain 1"/>
    <property type="match status" value="1"/>
</dbReference>
<dbReference type="CDD" id="cd06577">
    <property type="entry name" value="PASTA_pknB"/>
    <property type="match status" value="4"/>
</dbReference>
<dbReference type="PROSITE" id="PS51178">
    <property type="entry name" value="PASTA"/>
    <property type="match status" value="4"/>
</dbReference>
<dbReference type="Gene3D" id="3.30.10.20">
    <property type="match status" value="4"/>
</dbReference>
<evidence type="ECO:0000259" key="13">
    <source>
        <dbReference type="PROSITE" id="PS50011"/>
    </source>
</evidence>
<accession>A0A0A0BX74</accession>
<name>A0A0A0BX74_9CELL</name>
<feature type="domain" description="PASTA" evidence="14">
    <location>
        <begin position="515"/>
        <end position="578"/>
    </location>
</feature>
<comment type="catalytic activity">
    <reaction evidence="9">
        <text>L-seryl-[protein] + ATP = O-phospho-L-seryl-[protein] + ADP + H(+)</text>
        <dbReference type="Rhea" id="RHEA:17989"/>
        <dbReference type="Rhea" id="RHEA-COMP:9863"/>
        <dbReference type="Rhea" id="RHEA-COMP:11604"/>
        <dbReference type="ChEBI" id="CHEBI:15378"/>
        <dbReference type="ChEBI" id="CHEBI:29999"/>
        <dbReference type="ChEBI" id="CHEBI:30616"/>
        <dbReference type="ChEBI" id="CHEBI:83421"/>
        <dbReference type="ChEBI" id="CHEBI:456216"/>
        <dbReference type="EC" id="2.7.11.1"/>
    </reaction>
</comment>
<dbReference type="EC" id="2.7.11.1" evidence="1"/>
<evidence type="ECO:0000256" key="12">
    <source>
        <dbReference type="SAM" id="Phobius"/>
    </source>
</evidence>
<dbReference type="PROSITE" id="PS00108">
    <property type="entry name" value="PROTEIN_KINASE_ST"/>
    <property type="match status" value="1"/>
</dbReference>
<evidence type="ECO:0000256" key="6">
    <source>
        <dbReference type="ARBA" id="ARBA00022777"/>
    </source>
</evidence>
<feature type="domain" description="PASTA" evidence="14">
    <location>
        <begin position="581"/>
        <end position="647"/>
    </location>
</feature>
<sequence>MVDAPRILGGRYEVGELIGRGGMAEVHIGHDTRLGRTVAIKILRSDLARDPSFQARFRREAQAAAALNHPSIVAVYDTGEDVVTEHGGAVAHVPFIVMEYVEGHTVREILRDGSAVPIEEGIEIAAGVLSALEYSHHAGIVHRDIKPANVMLTPTGAVKVMDFGIARAMADAAGTMTQTQAVIGTAQYLSPEQARGEAVDTRSDLYSTGCLLFELLTGRPPFIGDSPVAVAYQHAREVPQAPSAYASDVPEVMDRITMKALAKDRNDRYSTAAEFRSDLESAVRGGHVSAPAVGAMGMAGVPGGDATQVMGAQPGETQVMPWAQTAVTPAQIPPGEEPPTEEEEERPDRRKLIWTLVAVAVVAVVGIIILIALNSDREQPVESVEMPSLVGMTEADARAELEALSLEFARETEADDTVPEGTVIRSDPQGPTEVEVGETVTVVVSQGPDAIDIPDLEGENRDTARDRLQALGLTNIQTTTEDHRSIERDGVIRTEPEAGQSVSPDTEVTLVISTGQVQLPDLSGQSEEEVRQTLNDLGLSFGIDREESRDAEPGTVIRQSPAAGPVAQRSSVSVVLATEAGPDEVSVPDVYNLPQDAAEARMGQNQLNTTVEFAYDDTVQADRVFRTDPGAGASVPEGHTVRLFVSRGPEPGNGDDDGENQGMPWPPRRDR</sequence>
<feature type="binding site" evidence="10">
    <location>
        <position position="41"/>
    </location>
    <ligand>
        <name>ATP</name>
        <dbReference type="ChEBI" id="CHEBI:30616"/>
    </ligand>
</feature>
<keyword evidence="2 15" id="KW-0723">Serine/threonine-protein kinase</keyword>
<evidence type="ECO:0000256" key="4">
    <source>
        <dbReference type="ARBA" id="ARBA00022737"/>
    </source>
</evidence>
<dbReference type="PANTHER" id="PTHR43289">
    <property type="entry name" value="MITOGEN-ACTIVATED PROTEIN KINASE KINASE KINASE 20-RELATED"/>
    <property type="match status" value="1"/>
</dbReference>
<evidence type="ECO:0000256" key="11">
    <source>
        <dbReference type="SAM" id="MobiDB-lite"/>
    </source>
</evidence>
<keyword evidence="4" id="KW-0677">Repeat</keyword>
<dbReference type="Pfam" id="PF00069">
    <property type="entry name" value="Pkinase"/>
    <property type="match status" value="1"/>
</dbReference>
<feature type="region of interest" description="Disordered" evidence="11">
    <location>
        <begin position="627"/>
        <end position="671"/>
    </location>
</feature>
<feature type="region of interest" description="Disordered" evidence="11">
    <location>
        <begin position="412"/>
        <end position="432"/>
    </location>
</feature>
<feature type="transmembrane region" description="Helical" evidence="12">
    <location>
        <begin position="352"/>
        <end position="373"/>
    </location>
</feature>
<dbReference type="CDD" id="cd14014">
    <property type="entry name" value="STKc_PknB_like"/>
    <property type="match status" value="1"/>
</dbReference>
<evidence type="ECO:0000256" key="10">
    <source>
        <dbReference type="PROSITE-ProRule" id="PRU10141"/>
    </source>
</evidence>
<evidence type="ECO:0000313" key="15">
    <source>
        <dbReference type="EMBL" id="KGM13018.1"/>
    </source>
</evidence>
<keyword evidence="16" id="KW-1185">Reference proteome</keyword>